<keyword evidence="1" id="KW-0472">Membrane</keyword>
<evidence type="ECO:0000313" key="6">
    <source>
        <dbReference type="Proteomes" id="UP000236546"/>
    </source>
</evidence>
<dbReference type="Proteomes" id="UP000054821">
    <property type="component" value="Unassembled WGS sequence"/>
</dbReference>
<keyword evidence="2" id="KW-0732">Signal</keyword>
<name>A0A2K0T5L3_9HYPO</name>
<keyword evidence="1" id="KW-0812">Transmembrane</keyword>
<keyword evidence="1" id="KW-1133">Transmembrane helix</keyword>
<feature type="chain" id="PRO_5014373000" evidence="2">
    <location>
        <begin position="22"/>
        <end position="115"/>
    </location>
</feature>
<feature type="signal peptide" evidence="2">
    <location>
        <begin position="1"/>
        <end position="21"/>
    </location>
</feature>
<protein>
    <submittedName>
        <fullName evidence="3">Uncharacterized protein</fullName>
    </submittedName>
</protein>
<proteinExistence type="predicted"/>
<reference evidence="4 5" key="1">
    <citation type="journal article" date="2016" name="Genome Announc.">
        <title>Draft Whole-Genome Sequence of Trichoderma gamsii T6085, a Promising Biocontrol Agent of Fusarium Head Blight on Wheat.</title>
        <authorList>
            <person name="Baroncelli R."/>
            <person name="Zapparata A."/>
            <person name="Piaggeschi G."/>
            <person name="Sarrocco S."/>
            <person name="Vannacci G."/>
        </authorList>
    </citation>
    <scope>NUCLEOTIDE SEQUENCE [LARGE SCALE GENOMIC DNA]</scope>
    <source>
        <strain evidence="4 5">T6085</strain>
    </source>
</reference>
<keyword evidence="5" id="KW-1185">Reference proteome</keyword>
<feature type="transmembrane region" description="Helical" evidence="1">
    <location>
        <begin position="97"/>
        <end position="114"/>
    </location>
</feature>
<dbReference type="GeneID" id="36347412"/>
<dbReference type="OrthoDB" id="4899851at2759"/>
<evidence type="ECO:0000313" key="3">
    <source>
        <dbReference type="EMBL" id="PNP40807.1"/>
    </source>
</evidence>
<dbReference type="EMBL" id="MTYH01000060">
    <property type="protein sequence ID" value="PNP40807.1"/>
    <property type="molecule type" value="Genomic_DNA"/>
</dbReference>
<comment type="caution">
    <text evidence="3">The sequence shown here is derived from an EMBL/GenBank/DDBJ whole genome shotgun (WGS) entry which is preliminary data.</text>
</comment>
<sequence>MASKLFNFVALLLVLCGLAFADYGALSAEVVVTPIYGRQSDLLVYRDNVNVTVVNSSTVASPSSINNSPSKSTNRRLLNIDLTLNIDLRKIVMQEPGFVLLSLSFALISGGMMIL</sequence>
<dbReference type="EMBL" id="JPDN02000006">
    <property type="protein sequence ID" value="PON28750.1"/>
    <property type="molecule type" value="Genomic_DNA"/>
</dbReference>
<dbReference type="AlphaFoldDB" id="A0A2K0T5L3"/>
<evidence type="ECO:0000256" key="1">
    <source>
        <dbReference type="SAM" id="Phobius"/>
    </source>
</evidence>
<evidence type="ECO:0000313" key="5">
    <source>
        <dbReference type="Proteomes" id="UP000054821"/>
    </source>
</evidence>
<evidence type="ECO:0000313" key="4">
    <source>
        <dbReference type="EMBL" id="PON28750.1"/>
    </source>
</evidence>
<organism evidence="3 6">
    <name type="scientific">Trichoderma gamsii</name>
    <dbReference type="NCBI Taxonomy" id="398673"/>
    <lineage>
        <taxon>Eukaryota</taxon>
        <taxon>Fungi</taxon>
        <taxon>Dikarya</taxon>
        <taxon>Ascomycota</taxon>
        <taxon>Pezizomycotina</taxon>
        <taxon>Sordariomycetes</taxon>
        <taxon>Hypocreomycetidae</taxon>
        <taxon>Hypocreales</taxon>
        <taxon>Hypocreaceae</taxon>
        <taxon>Trichoderma</taxon>
    </lineage>
</organism>
<gene>
    <name evidence="4" type="ORF">TGAM01_v202597</name>
    <name evidence="3" type="ORF">TGAMA5MH_07247</name>
</gene>
<reference evidence="3 6" key="2">
    <citation type="submission" date="2017-02" db="EMBL/GenBank/DDBJ databases">
        <title>Genomes of Trichoderma spp. with biocontrol activity.</title>
        <authorList>
            <person name="Gardiner D."/>
            <person name="Kazan K."/>
            <person name="Vos C."/>
            <person name="Harvey P."/>
        </authorList>
    </citation>
    <scope>NUCLEOTIDE SEQUENCE [LARGE SCALE GENOMIC DNA]</scope>
    <source>
        <strain evidence="3 6">A5MH</strain>
    </source>
</reference>
<evidence type="ECO:0000256" key="2">
    <source>
        <dbReference type="SAM" id="SignalP"/>
    </source>
</evidence>
<accession>A0A2K0T5L3</accession>
<dbReference type="RefSeq" id="XP_024406264.1">
    <property type="nucleotide sequence ID" value="XM_024549025.1"/>
</dbReference>
<reference evidence="4" key="3">
    <citation type="submission" date="2017-08" db="EMBL/GenBank/DDBJ databases">
        <title>Trichoderma gamsii strain T6085, whole genome shotgun sequencing project.</title>
        <authorList>
            <person name="Baroncelli R."/>
        </authorList>
    </citation>
    <scope>NUCLEOTIDE SEQUENCE</scope>
    <source>
        <strain evidence="4">T6085</strain>
    </source>
</reference>
<dbReference type="Proteomes" id="UP000236546">
    <property type="component" value="Unassembled WGS sequence"/>
</dbReference>